<dbReference type="InterPro" id="IPR032062">
    <property type="entry name" value="DUF4803"/>
</dbReference>
<accession>U5ELS5</accession>
<protein>
    <submittedName>
        <fullName evidence="1">Uncharacterized protein</fullName>
    </submittedName>
</protein>
<evidence type="ECO:0000313" key="1">
    <source>
        <dbReference type="EMBL" id="JAB55098.1"/>
    </source>
</evidence>
<dbReference type="PANTHER" id="PTHR47890:SF1">
    <property type="entry name" value="LD24308P"/>
    <property type="match status" value="1"/>
</dbReference>
<organism evidence="1">
    <name type="scientific">Corethrella appendiculata</name>
    <dbReference type="NCBI Taxonomy" id="1370023"/>
    <lineage>
        <taxon>Eukaryota</taxon>
        <taxon>Metazoa</taxon>
        <taxon>Ecdysozoa</taxon>
        <taxon>Arthropoda</taxon>
        <taxon>Hexapoda</taxon>
        <taxon>Insecta</taxon>
        <taxon>Pterygota</taxon>
        <taxon>Neoptera</taxon>
        <taxon>Endopterygota</taxon>
        <taxon>Diptera</taxon>
        <taxon>Nematocera</taxon>
        <taxon>Culicoidea</taxon>
        <taxon>Chaoboridae</taxon>
        <taxon>Corethrella</taxon>
    </lineage>
</organism>
<dbReference type="AlphaFoldDB" id="U5ELS5"/>
<dbReference type="PANTHER" id="PTHR47890">
    <property type="entry name" value="LD24308P"/>
    <property type="match status" value="1"/>
</dbReference>
<name>U5ELS5_9DIPT</name>
<dbReference type="EMBL" id="GANO01004773">
    <property type="protein sequence ID" value="JAB55098.1"/>
    <property type="molecule type" value="mRNA"/>
</dbReference>
<reference evidence="1" key="1">
    <citation type="journal article" date="2014" name="Insect Biochem. Mol. Biol.">
        <title>An insight into the sialome of the frog biting fly, Corethrella appendiculata.</title>
        <authorList>
            <person name="Ribeiro J.M.C."/>
            <person name="Chagas A.C."/>
            <person name="Pham V.M."/>
            <person name="Lounibos L.P."/>
            <person name="Calvo E."/>
        </authorList>
    </citation>
    <scope>NUCLEOTIDE SEQUENCE</scope>
    <source>
        <tissue evidence="1">Salivary glands</tissue>
    </source>
</reference>
<dbReference type="Pfam" id="PF16061">
    <property type="entry name" value="DUF4803"/>
    <property type="match status" value="1"/>
</dbReference>
<proteinExistence type="evidence at transcript level"/>
<sequence>QMSTFQLYNLTQSETIQDFAHYIVSHDSSSLISAIENIEKIISSKESVTSRFFLDDFINSLTRTKYHRVCDLKTSPQQTFIDLFETIFHIEAKTFLVIEFALNKRKSLDIDDSGEMDSFEEKFVDRLESYKRTMKNSLGSLSRDYWKCEKKGVEYLQLHRLVVGFINNEYYYKGHCFGGCTSNHAYSQQKLPGVEVLCRGVSYHCKDFGSKVEFCPYNDYIGPKFYNFISSAEVKHSGMRTCYGNYNKRTADGFFSNCQYCYCECADESDFSHRFLSLREEISDTTNYMVVVGIRFVKISIRVIAFQILQAPLLPFGQVNQTLADWKPTEPLDMQTDYGHFYTFGYNNRRMKMRIVEAQEKDFVVTGIKFVRGQNNLPDISVRVTKVDMKTGKLLDSTSSWISNNDQSTKTIDASLTTKSSDCKEESFIDTESGDEVVFGPTKWDEDGAQNVVPFFDTQAVHLQPMMALAGLGVLHRGSTGCGGFIVPAIRTLNDKYFF</sequence>
<feature type="non-terminal residue" evidence="1">
    <location>
        <position position="1"/>
    </location>
</feature>